<dbReference type="AlphaFoldDB" id="A0A6N3JX45"/>
<organism evidence="2 3">
    <name type="scientific">Micromonospora aurantiaca</name>
    <name type="common">nom. illeg.</name>
    <dbReference type="NCBI Taxonomy" id="47850"/>
    <lineage>
        <taxon>Bacteria</taxon>
        <taxon>Bacillati</taxon>
        <taxon>Actinomycetota</taxon>
        <taxon>Actinomycetes</taxon>
        <taxon>Micromonosporales</taxon>
        <taxon>Micromonosporaceae</taxon>
        <taxon>Micromonospora</taxon>
    </lineage>
</organism>
<evidence type="ECO:0000313" key="3">
    <source>
        <dbReference type="Proteomes" id="UP000253958"/>
    </source>
</evidence>
<gene>
    <name evidence="2" type="ORF">DVH21_05515</name>
</gene>
<dbReference type="RefSeq" id="WP_114918993.1">
    <property type="nucleotide sequence ID" value="NZ_CP031263.1"/>
</dbReference>
<sequence length="173" mass="18480">MTIDTNAIRKLADAATDGPWTGENYRSAIAGLATGTGNHAADAEFIRAARTLVPQLCDALDAARAEIAGLTAANQRLLDRLHAATPDLVTAQQRADQAEDRATDLANRLHHAEQEIASHNKAVTAWANEAAAKDRVIEAAKVWRESSGRHARYNDTRALVAAVDALPKKAEVA</sequence>
<proteinExistence type="predicted"/>
<keyword evidence="1" id="KW-0175">Coiled coil</keyword>
<evidence type="ECO:0000313" key="2">
    <source>
        <dbReference type="EMBL" id="AXH89439.1"/>
    </source>
</evidence>
<accession>A0A6N3JX45</accession>
<dbReference type="EMBL" id="CP031263">
    <property type="protein sequence ID" value="AXH89439.1"/>
    <property type="molecule type" value="Genomic_DNA"/>
</dbReference>
<reference evidence="2 3" key="2">
    <citation type="submission" date="2018-08" db="EMBL/GenBank/DDBJ databases">
        <title>Streptomyces kandeliansis sp. nov., an endophytic bacterium isolated from mangrove plant.</title>
        <authorList>
            <person name="Wang R."/>
        </authorList>
    </citation>
    <scope>NUCLEOTIDE SEQUENCE [LARGE SCALE GENOMIC DNA]</scope>
    <source>
        <strain evidence="3">H14(2018)</strain>
    </source>
</reference>
<reference evidence="2 3" key="1">
    <citation type="submission" date="2018-07" db="EMBL/GenBank/DDBJ databases">
        <authorList>
            <person name="Ye Y."/>
        </authorList>
    </citation>
    <scope>NUCLEOTIDE SEQUENCE [LARGE SCALE GENOMIC DNA]</scope>
    <source>
        <strain evidence="3">H14(2018)</strain>
    </source>
</reference>
<feature type="coiled-coil region" evidence="1">
    <location>
        <begin position="60"/>
        <end position="122"/>
    </location>
</feature>
<name>A0A6N3JX45_9ACTN</name>
<evidence type="ECO:0000256" key="1">
    <source>
        <dbReference type="SAM" id="Coils"/>
    </source>
</evidence>
<dbReference type="Proteomes" id="UP000253958">
    <property type="component" value="Chromosome"/>
</dbReference>
<protein>
    <submittedName>
        <fullName evidence="2">Uncharacterized protein</fullName>
    </submittedName>
</protein>